<keyword evidence="14" id="KW-1185">Reference proteome</keyword>
<evidence type="ECO:0000256" key="8">
    <source>
        <dbReference type="ARBA" id="ARBA00022989"/>
    </source>
</evidence>
<dbReference type="InterPro" id="IPR004387">
    <property type="entry name" value="Pept_M50_Zn"/>
</dbReference>
<feature type="transmembrane region" description="Helical" evidence="11">
    <location>
        <begin position="289"/>
        <end position="308"/>
    </location>
</feature>
<dbReference type="PATRIC" id="fig|1410657.5.peg.1181"/>
<evidence type="ECO:0000256" key="10">
    <source>
        <dbReference type="ARBA" id="ARBA00023136"/>
    </source>
</evidence>
<dbReference type="InterPro" id="IPR036034">
    <property type="entry name" value="PDZ_sf"/>
</dbReference>
<feature type="transmembrane region" description="Helical" evidence="11">
    <location>
        <begin position="100"/>
        <end position="121"/>
    </location>
</feature>
<keyword evidence="6" id="KW-0378">Hydrolase</keyword>
<protein>
    <submittedName>
        <fullName evidence="13">Membrane-associated Zn-dependent protease</fullName>
    </submittedName>
</protein>
<evidence type="ECO:0000259" key="12">
    <source>
        <dbReference type="Pfam" id="PF02163"/>
    </source>
</evidence>
<evidence type="ECO:0000256" key="2">
    <source>
        <dbReference type="ARBA" id="ARBA00004141"/>
    </source>
</evidence>
<dbReference type="Proteomes" id="UP000051841">
    <property type="component" value="Unassembled WGS sequence"/>
</dbReference>
<feature type="transmembrane region" description="Helical" evidence="11">
    <location>
        <begin position="335"/>
        <end position="354"/>
    </location>
</feature>
<keyword evidence="4 13" id="KW-0645">Protease</keyword>
<comment type="subcellular location">
    <subcellularLocation>
        <location evidence="2">Membrane</location>
        <topology evidence="2">Multi-pass membrane protein</topology>
    </subcellularLocation>
</comment>
<dbReference type="GO" id="GO:0004222">
    <property type="term" value="F:metalloendopeptidase activity"/>
    <property type="evidence" value="ECO:0007669"/>
    <property type="project" value="InterPro"/>
</dbReference>
<accession>A0A0R2HNC6</accession>
<comment type="caution">
    <text evidence="13">The sequence shown here is derived from an EMBL/GenBank/DDBJ whole genome shotgun (WGS) entry which is preliminary data.</text>
</comment>
<dbReference type="PANTHER" id="PTHR42837:SF2">
    <property type="entry name" value="MEMBRANE METALLOPROTEASE ARASP2, CHLOROPLASTIC-RELATED"/>
    <property type="match status" value="1"/>
</dbReference>
<dbReference type="GO" id="GO:0006508">
    <property type="term" value="P:proteolysis"/>
    <property type="evidence" value="ECO:0007669"/>
    <property type="project" value="UniProtKB-KW"/>
</dbReference>
<dbReference type="Gene3D" id="2.30.42.10">
    <property type="match status" value="1"/>
</dbReference>
<evidence type="ECO:0000256" key="3">
    <source>
        <dbReference type="ARBA" id="ARBA00007931"/>
    </source>
</evidence>
<evidence type="ECO:0000313" key="13">
    <source>
        <dbReference type="EMBL" id="KRN51066.1"/>
    </source>
</evidence>
<keyword evidence="10 11" id="KW-0472">Membrane</keyword>
<feature type="domain" description="Peptidase M50" evidence="12">
    <location>
        <begin position="10"/>
        <end position="348"/>
    </location>
</feature>
<sequence>MQIIINLIVFLFILTTIVSIHEFGHFIAAKIFGVYCGAFSIGMGPKIFHKKGKETEFQIRALPIGGFVSMAGEADQEDNEEFKDLPVERTLKGKKTYQKVIIFLAGIFMNFVLAIVIMLVLNVSVGTTPVNNCVIGQVLNDTPAQKAGLKVNDQIVAITDQNTHQEFPVESIEGLNKALTGDAHNNEKTVSLIVTIKRDGKKQDVPMSVTYQKDAAGYKLGIMQKTRRLGIGEAFTNTFTTIGTMSLAIFNALKLLVVNFTSTVKQMSGPVGIYKVTASVTENGQVAEIFYLMALLSVNIGIFNLMPVPGLDGAQTLFAIIEGVIGRELPINVKYALQAAGLGLILLLMFYITFQDIIKLF</sequence>
<comment type="similarity">
    <text evidence="3">Belongs to the peptidase M50B family.</text>
</comment>
<keyword evidence="8 11" id="KW-1133">Transmembrane helix</keyword>
<dbReference type="RefSeq" id="WP_031588628.1">
    <property type="nucleotide sequence ID" value="NZ_JNKN01000004.1"/>
</dbReference>
<keyword evidence="7" id="KW-0862">Zinc</keyword>
<dbReference type="SUPFAM" id="SSF50156">
    <property type="entry name" value="PDZ domain-like"/>
    <property type="match status" value="1"/>
</dbReference>
<proteinExistence type="inferred from homology"/>
<feature type="transmembrane region" description="Helical" evidence="11">
    <location>
        <begin position="234"/>
        <end position="257"/>
    </location>
</feature>
<reference evidence="13 14" key="1">
    <citation type="journal article" date="2015" name="Genome Announc.">
        <title>Expanding the biotechnology potential of lactobacilli through comparative genomics of 213 strains and associated genera.</title>
        <authorList>
            <person name="Sun Z."/>
            <person name="Harris H.M."/>
            <person name="McCann A."/>
            <person name="Guo C."/>
            <person name="Argimon S."/>
            <person name="Zhang W."/>
            <person name="Yang X."/>
            <person name="Jeffery I.B."/>
            <person name="Cooney J.C."/>
            <person name="Kagawa T.F."/>
            <person name="Liu W."/>
            <person name="Song Y."/>
            <person name="Salvetti E."/>
            <person name="Wrobel A."/>
            <person name="Rasinkangas P."/>
            <person name="Parkhill J."/>
            <person name="Rea M.C."/>
            <person name="O'Sullivan O."/>
            <person name="Ritari J."/>
            <person name="Douillard F.P."/>
            <person name="Paul Ross R."/>
            <person name="Yang R."/>
            <person name="Briner A.E."/>
            <person name="Felis G.E."/>
            <person name="de Vos W.M."/>
            <person name="Barrangou R."/>
            <person name="Klaenhammer T.R."/>
            <person name="Caufield P.W."/>
            <person name="Cui Y."/>
            <person name="Zhang H."/>
            <person name="O'Toole P.W."/>
        </authorList>
    </citation>
    <scope>NUCLEOTIDE SEQUENCE [LARGE SCALE GENOMIC DNA]</scope>
    <source>
        <strain evidence="13 14">DSM 20405</strain>
    </source>
</reference>
<feature type="transmembrane region" description="Helical" evidence="11">
    <location>
        <begin position="5"/>
        <end position="21"/>
    </location>
</feature>
<dbReference type="AlphaFoldDB" id="A0A0R2HNC6"/>
<keyword evidence="9" id="KW-0482">Metalloprotease</keyword>
<organism evidence="13 14">
    <name type="scientific">Kandleria vitulina DSM 20405</name>
    <dbReference type="NCBI Taxonomy" id="1410657"/>
    <lineage>
        <taxon>Bacteria</taxon>
        <taxon>Bacillati</taxon>
        <taxon>Bacillota</taxon>
        <taxon>Erysipelotrichia</taxon>
        <taxon>Erysipelotrichales</taxon>
        <taxon>Coprobacillaceae</taxon>
        <taxon>Kandleria</taxon>
    </lineage>
</organism>
<comment type="cofactor">
    <cofactor evidence="1">
        <name>Zn(2+)</name>
        <dbReference type="ChEBI" id="CHEBI:29105"/>
    </cofactor>
</comment>
<dbReference type="CDD" id="cd06163">
    <property type="entry name" value="S2P-M50_PDZ_RseP-like"/>
    <property type="match status" value="1"/>
</dbReference>
<evidence type="ECO:0000256" key="1">
    <source>
        <dbReference type="ARBA" id="ARBA00001947"/>
    </source>
</evidence>
<gene>
    <name evidence="13" type="ORF">IV49_GL001140</name>
</gene>
<dbReference type="InterPro" id="IPR008915">
    <property type="entry name" value="Peptidase_M50"/>
</dbReference>
<evidence type="ECO:0000256" key="5">
    <source>
        <dbReference type="ARBA" id="ARBA00022692"/>
    </source>
</evidence>
<evidence type="ECO:0000256" key="9">
    <source>
        <dbReference type="ARBA" id="ARBA00023049"/>
    </source>
</evidence>
<evidence type="ECO:0000313" key="14">
    <source>
        <dbReference type="Proteomes" id="UP000051841"/>
    </source>
</evidence>
<keyword evidence="5 11" id="KW-0812">Transmembrane</keyword>
<name>A0A0R2HNC6_9FIRM</name>
<evidence type="ECO:0000256" key="4">
    <source>
        <dbReference type="ARBA" id="ARBA00022670"/>
    </source>
</evidence>
<dbReference type="GO" id="GO:0016020">
    <property type="term" value="C:membrane"/>
    <property type="evidence" value="ECO:0007669"/>
    <property type="project" value="UniProtKB-SubCell"/>
</dbReference>
<evidence type="ECO:0000256" key="11">
    <source>
        <dbReference type="SAM" id="Phobius"/>
    </source>
</evidence>
<evidence type="ECO:0000256" key="7">
    <source>
        <dbReference type="ARBA" id="ARBA00022833"/>
    </source>
</evidence>
<dbReference type="Pfam" id="PF02163">
    <property type="entry name" value="Peptidase_M50"/>
    <property type="match status" value="1"/>
</dbReference>
<evidence type="ECO:0000256" key="6">
    <source>
        <dbReference type="ARBA" id="ARBA00022801"/>
    </source>
</evidence>
<dbReference type="PANTHER" id="PTHR42837">
    <property type="entry name" value="REGULATOR OF SIGMA-E PROTEASE RSEP"/>
    <property type="match status" value="1"/>
</dbReference>
<dbReference type="EMBL" id="JQBL01000003">
    <property type="protein sequence ID" value="KRN51066.1"/>
    <property type="molecule type" value="Genomic_DNA"/>
</dbReference>